<keyword evidence="4 8" id="KW-0863">Zinc-finger</keyword>
<dbReference type="PROSITE" id="PS50089">
    <property type="entry name" value="ZF_RING_2"/>
    <property type="match status" value="1"/>
</dbReference>
<keyword evidence="4 8" id="KW-0479">Metal-binding</keyword>
<feature type="region of interest" description="Disordered" evidence="9">
    <location>
        <begin position="366"/>
        <end position="403"/>
    </location>
</feature>
<evidence type="ECO:0000256" key="1">
    <source>
        <dbReference type="ARBA" id="ARBA00004123"/>
    </source>
</evidence>
<keyword evidence="7" id="KW-0539">Nucleus</keyword>
<organism evidence="13">
    <name type="scientific">Thrips palmi</name>
    <name type="common">Melon thrips</name>
    <dbReference type="NCBI Taxonomy" id="161013"/>
    <lineage>
        <taxon>Eukaryota</taxon>
        <taxon>Metazoa</taxon>
        <taxon>Ecdysozoa</taxon>
        <taxon>Arthropoda</taxon>
        <taxon>Hexapoda</taxon>
        <taxon>Insecta</taxon>
        <taxon>Pterygota</taxon>
        <taxon>Neoptera</taxon>
        <taxon>Paraneoptera</taxon>
        <taxon>Thysanoptera</taxon>
        <taxon>Terebrantia</taxon>
        <taxon>Thripoidea</taxon>
        <taxon>Thripidae</taxon>
        <taxon>Thrips</taxon>
    </lineage>
</organism>
<dbReference type="InterPro" id="IPR001841">
    <property type="entry name" value="Znf_RING"/>
</dbReference>
<dbReference type="OrthoDB" id="8244751at2759"/>
<feature type="region of interest" description="Disordered" evidence="9">
    <location>
        <begin position="704"/>
        <end position="810"/>
    </location>
</feature>
<evidence type="ECO:0000256" key="9">
    <source>
        <dbReference type="SAM" id="MobiDB-lite"/>
    </source>
</evidence>
<dbReference type="GO" id="GO:0031436">
    <property type="term" value="C:BRCA1-BARD1 complex"/>
    <property type="evidence" value="ECO:0007669"/>
    <property type="project" value="TreeGrafter"/>
</dbReference>
<evidence type="ECO:0000256" key="2">
    <source>
        <dbReference type="ARBA" id="ARBA00022737"/>
    </source>
</evidence>
<evidence type="ECO:0000256" key="3">
    <source>
        <dbReference type="ARBA" id="ARBA00022763"/>
    </source>
</evidence>
<dbReference type="CDD" id="cd17734">
    <property type="entry name" value="BRCT_Bard1_rpt1"/>
    <property type="match status" value="1"/>
</dbReference>
<dbReference type="GO" id="GO:0008270">
    <property type="term" value="F:zinc ion binding"/>
    <property type="evidence" value="ECO:0007669"/>
    <property type="project" value="UniProtKB-KW"/>
</dbReference>
<feature type="compositionally biased region" description="Acidic residues" evidence="9">
    <location>
        <begin position="389"/>
        <end position="401"/>
    </location>
</feature>
<evidence type="ECO:0000256" key="5">
    <source>
        <dbReference type="ARBA" id="ARBA00022833"/>
    </source>
</evidence>
<evidence type="ECO:0000313" key="13">
    <source>
        <dbReference type="RefSeq" id="XP_034243714.1"/>
    </source>
</evidence>
<dbReference type="PROSITE" id="PS50172">
    <property type="entry name" value="BRCT"/>
    <property type="match status" value="2"/>
</dbReference>
<evidence type="ECO:0000259" key="11">
    <source>
        <dbReference type="PROSITE" id="PS50172"/>
    </source>
</evidence>
<dbReference type="RefSeq" id="XP_034243714.1">
    <property type="nucleotide sequence ID" value="XM_034387823.1"/>
</dbReference>
<keyword evidence="6" id="KW-0234">DNA repair</keyword>
<dbReference type="GO" id="GO:0000724">
    <property type="term" value="P:double-strand break repair via homologous recombination"/>
    <property type="evidence" value="ECO:0007669"/>
    <property type="project" value="TreeGrafter"/>
</dbReference>
<reference evidence="13" key="1">
    <citation type="submission" date="2025-08" db="UniProtKB">
        <authorList>
            <consortium name="RefSeq"/>
        </authorList>
    </citation>
    <scope>IDENTIFICATION</scope>
    <source>
        <tissue evidence="13">Total insect</tissue>
    </source>
</reference>
<dbReference type="InterPro" id="IPR031099">
    <property type="entry name" value="BRCA1-associated"/>
</dbReference>
<feature type="compositionally biased region" description="Low complexity" evidence="9">
    <location>
        <begin position="619"/>
        <end position="628"/>
    </location>
</feature>
<dbReference type="InterPro" id="IPR001357">
    <property type="entry name" value="BRCT_dom"/>
</dbReference>
<dbReference type="GO" id="GO:0004842">
    <property type="term" value="F:ubiquitin-protein transferase activity"/>
    <property type="evidence" value="ECO:0007669"/>
    <property type="project" value="TreeGrafter"/>
</dbReference>
<feature type="compositionally biased region" description="Low complexity" evidence="9">
    <location>
        <begin position="666"/>
        <end position="682"/>
    </location>
</feature>
<dbReference type="SMART" id="SM00292">
    <property type="entry name" value="BRCT"/>
    <property type="match status" value="2"/>
</dbReference>
<dbReference type="InterPro" id="IPR036420">
    <property type="entry name" value="BRCT_dom_sf"/>
</dbReference>
<dbReference type="Gene3D" id="3.40.50.10190">
    <property type="entry name" value="BRCT domain"/>
    <property type="match status" value="2"/>
</dbReference>
<dbReference type="AlphaFoldDB" id="A0A6P8ZP95"/>
<evidence type="ECO:0000256" key="8">
    <source>
        <dbReference type="PROSITE-ProRule" id="PRU00175"/>
    </source>
</evidence>
<feature type="compositionally biased region" description="Low complexity" evidence="9">
    <location>
        <begin position="552"/>
        <end position="569"/>
    </location>
</feature>
<dbReference type="GeneID" id="117646703"/>
<feature type="compositionally biased region" description="Polar residues" evidence="9">
    <location>
        <begin position="238"/>
        <end position="255"/>
    </location>
</feature>
<dbReference type="GO" id="GO:0045944">
    <property type="term" value="P:positive regulation of transcription by RNA polymerase II"/>
    <property type="evidence" value="ECO:0007669"/>
    <property type="project" value="TreeGrafter"/>
</dbReference>
<feature type="domain" description="RING-type" evidence="10">
    <location>
        <begin position="26"/>
        <end position="63"/>
    </location>
</feature>
<evidence type="ECO:0000256" key="6">
    <source>
        <dbReference type="ARBA" id="ARBA00023204"/>
    </source>
</evidence>
<feature type="compositionally biased region" description="Polar residues" evidence="9">
    <location>
        <begin position="372"/>
        <end position="388"/>
    </location>
</feature>
<feature type="compositionally biased region" description="Basic residues" evidence="9">
    <location>
        <begin position="783"/>
        <end position="792"/>
    </location>
</feature>
<gene>
    <name evidence="13" type="primary">LOC117646703</name>
</gene>
<feature type="region of interest" description="Disordered" evidence="9">
    <location>
        <begin position="417"/>
        <end position="471"/>
    </location>
</feature>
<feature type="region of interest" description="Disordered" evidence="9">
    <location>
        <begin position="548"/>
        <end position="691"/>
    </location>
</feature>
<keyword evidence="3" id="KW-0227">DNA damage</keyword>
<dbReference type="InParanoid" id="A0A6P8ZP95"/>
<feature type="compositionally biased region" description="Polar residues" evidence="9">
    <location>
        <begin position="448"/>
        <end position="460"/>
    </location>
</feature>
<feature type="region of interest" description="Disordered" evidence="9">
    <location>
        <begin position="860"/>
        <end position="881"/>
    </location>
</feature>
<protein>
    <submittedName>
        <fullName evidence="13">Breast cancer type 1 susceptibility protein homolog isoform X1</fullName>
    </submittedName>
</protein>
<name>A0A6P8ZP95_THRPL</name>
<dbReference type="KEGG" id="tpal:117646703"/>
<dbReference type="GO" id="GO:0070531">
    <property type="term" value="C:BRCA1-A complex"/>
    <property type="evidence" value="ECO:0007669"/>
    <property type="project" value="TreeGrafter"/>
</dbReference>
<feature type="compositionally biased region" description="Low complexity" evidence="9">
    <location>
        <begin position="770"/>
        <end position="782"/>
    </location>
</feature>
<feature type="domain" description="BRCT" evidence="11">
    <location>
        <begin position="1103"/>
        <end position="1201"/>
    </location>
</feature>
<proteinExistence type="predicted"/>
<dbReference type="Gene3D" id="3.30.40.10">
    <property type="entry name" value="Zinc/RING finger domain, C3HC4 (zinc finger)"/>
    <property type="match status" value="1"/>
</dbReference>
<dbReference type="SUPFAM" id="SSF57850">
    <property type="entry name" value="RING/U-box"/>
    <property type="match status" value="1"/>
</dbReference>
<dbReference type="Pfam" id="PF00533">
    <property type="entry name" value="BRCT"/>
    <property type="match status" value="2"/>
</dbReference>
<feature type="compositionally biased region" description="Polar residues" evidence="9">
    <location>
        <begin position="322"/>
        <end position="337"/>
    </location>
</feature>
<dbReference type="Proteomes" id="UP000515158">
    <property type="component" value="Unplaced"/>
</dbReference>
<evidence type="ECO:0000313" key="12">
    <source>
        <dbReference type="Proteomes" id="UP000515158"/>
    </source>
</evidence>
<comment type="subcellular location">
    <subcellularLocation>
        <location evidence="1">Nucleus</location>
    </subcellularLocation>
</comment>
<dbReference type="PANTHER" id="PTHR13763:SF0">
    <property type="entry name" value="BREAST CANCER TYPE 1 SUSCEPTIBILITY PROTEIN"/>
    <property type="match status" value="1"/>
</dbReference>
<keyword evidence="5" id="KW-0862">Zinc</keyword>
<evidence type="ECO:0000259" key="10">
    <source>
        <dbReference type="PROSITE" id="PS50089"/>
    </source>
</evidence>
<feature type="region of interest" description="Disordered" evidence="9">
    <location>
        <begin position="226"/>
        <end position="258"/>
    </location>
</feature>
<dbReference type="PANTHER" id="PTHR13763">
    <property type="entry name" value="BREAST CANCER TYPE 1 SUSCEPTIBILITY PROTEIN BRCA1"/>
    <property type="match status" value="1"/>
</dbReference>
<feature type="domain" description="BRCT" evidence="11">
    <location>
        <begin position="1013"/>
        <end position="1085"/>
    </location>
</feature>
<accession>A0A6P8ZP95</accession>
<keyword evidence="12" id="KW-1185">Reference proteome</keyword>
<feature type="region of interest" description="Disordered" evidence="9">
    <location>
        <begin position="315"/>
        <end position="338"/>
    </location>
</feature>
<evidence type="ECO:0000256" key="4">
    <source>
        <dbReference type="ARBA" id="ARBA00022771"/>
    </source>
</evidence>
<sequence length="1219" mass="133084">MAGNEMVGGAAAVYEAMQTVLGSFKCDVCSKLQISVVTATCKHSVCQNCRPGKEKNSLCPLCNDCISSDEKTQACATMERSSQPVLRIKGPRVLADTVKKSDKSLNSSSRRSFAKKSSSHYIQDLRTTNAKLAHFLAAEKSKYCALARKYRENNKVHAHQQAEFRTLSRGIKSGIKFLMNSVESMFEGIQILSEVNDKINRLWPESADTVTPQTSVADVNALCTSSSSTAPTVGDNRSVASQTVPPPKTNVSSPRHGTVMPMVKGQVISKPTISLRRVNVPLGLSNRNRVQLPHTRGTFVDNIVEPNRLSIVSEEVNESRQEPANSNHMPSTSSHGSTGVAFGRLGYSAAHDDTLPLSHLKKVCFKSPPKGKQNTTPPLDASRSSTDSNEYETESSSEDEGLALQIVESKKSFIERKRQLDSKEGTSWNYDDAGKYLGQPPKRKKSAKNSGCSETSSSLVQPKGIQHHEDNVPTLRDRRAKTSLEKVISPKLQKKNNLCNSQSTLSENGEAFQSPANDVMDTTNCEEMSMSFTCVTVTRLPIVLSTNQAETSPESAQQSPQLSEQQQHSGLSGEFKRSSPSEEESSLSQNMKRMGEQSSNATKAKMRSAKSQKSLEGASSSSNPSSSSDPIFPHERGPEEGNQPEMEAQSSNASKPKKRSAKPQKTSEGSHASANSSSATSDGSEHDAFIAGRDVAVNLEKTCGTVHQDRKQSQDSKLSCGPLDVIGRSPKKTVLLEAASNDIPQVDLDDDSSSSVGPDISSKRPRPLGSFSDSSYSDVVVSKKQKQKKKKIQVLSDNENSCSTHNDDADTSIVDTSKIMPNIEARLAEEERMQSAGWLNEMVNTEPVSETFEDSWDVLSNTSKNQTDSDGDSEVINPTPQKQFSFTLRQTTQSDDIVPSSQPPIPTIPSHRLVPPLLGDNHKDSIGSKPNDLPQEDLLESLGNQRNTCEDVQIVENRESSQAPVTEDASETNLFSDPVEVTETRNGEHAEDALKTTKLQFVCSSLPKNLVAQVKKLANIVKAEFSSKFTSDTSHLIVGVDENNRADKTLKYLCAVAAGKWVVSPAWVEKCLEAKKLLPEEPFEALDTTGEPGPQLSRESRLSKKNLFSGFEFCCIGEFPNISRAQMQALLIDCGASIVSKPSSFSFEERVIPVALAQWDESKEAEYKTWPGDCRAPLVHYEWVLDCIGKFSVTSFSAMLLSDVSEDYYVSMGIPSFPV</sequence>
<dbReference type="InterPro" id="IPR013083">
    <property type="entry name" value="Znf_RING/FYVE/PHD"/>
</dbReference>
<keyword evidence="2" id="KW-0677">Repeat</keyword>
<evidence type="ECO:0000256" key="7">
    <source>
        <dbReference type="ARBA" id="ARBA00023242"/>
    </source>
</evidence>
<dbReference type="SUPFAM" id="SSF52113">
    <property type="entry name" value="BRCT domain"/>
    <property type="match status" value="2"/>
</dbReference>